<dbReference type="InterPro" id="IPR006145">
    <property type="entry name" value="PsdUridine_synth_RsuA/RluA"/>
</dbReference>
<dbReference type="CDD" id="cd02869">
    <property type="entry name" value="PseudoU_synth_RluA_like"/>
    <property type="match status" value="1"/>
</dbReference>
<protein>
    <submittedName>
        <fullName evidence="2">RluA family pseudouridine synthase</fullName>
    </submittedName>
</protein>
<evidence type="ECO:0000313" key="3">
    <source>
        <dbReference type="Proteomes" id="UP000315369"/>
    </source>
</evidence>
<sequence length="486" mass="53285">MSEARFSQTLLYFDAPPLPGDVPARLPSPFESGPPVRLARLAAEALQQRLRREHARWEELWWPGGGKMFGVLVVAAPEGRLGYLCAFSGMLGGSWDVEGFVPPVFDPVARAAFWPEGEAELAELGRRHAELTEQCARLAQEPRGRKAELRELQSRRSEVAHERAERSRALWRQLSQGFAVPNARGGQRSMAALFAPRPPPGGAGDCAAPKLLACAYRHGFKPLALAEFWWGAEPLGGGRRSGAYYPACDNKCGTVLPFMLEGLAVDPAPASPVTSRDEDVLRVLHEDAALLVVDKPHGLPSVPGRHSPTRDSVLVRLLPRFPDLSAARFVHELESEVSGLQVIARDTATQSALQRQLARGEAEHRHVAWVEGLVAVEQGRIDVPLRGTTSGALETLANPNHGKQAVTEWRVTERSESRTRVLLWPRTRHAMQLRIHAAHPLGLGLPLVGDARFGVEDSRLMLHAEGLDFTHPASGERLDFSSPARF</sequence>
<dbReference type="PANTHER" id="PTHR21600:SF89">
    <property type="entry name" value="RIBOSOMAL LARGE SUBUNIT PSEUDOURIDINE SYNTHASE A"/>
    <property type="match status" value="1"/>
</dbReference>
<dbReference type="GO" id="GO:0140098">
    <property type="term" value="F:catalytic activity, acting on RNA"/>
    <property type="evidence" value="ECO:0007669"/>
    <property type="project" value="UniProtKB-ARBA"/>
</dbReference>
<name>A0A540WXS1_9BACT</name>
<evidence type="ECO:0000259" key="1">
    <source>
        <dbReference type="Pfam" id="PF00849"/>
    </source>
</evidence>
<reference evidence="2 3" key="1">
    <citation type="submission" date="2019-06" db="EMBL/GenBank/DDBJ databases">
        <authorList>
            <person name="Livingstone P."/>
            <person name="Whitworth D."/>
        </authorList>
    </citation>
    <scope>NUCLEOTIDE SEQUENCE [LARGE SCALE GENOMIC DNA]</scope>
    <source>
        <strain evidence="2 3">AM401</strain>
    </source>
</reference>
<dbReference type="AlphaFoldDB" id="A0A540WXS1"/>
<dbReference type="GO" id="GO:0000455">
    <property type="term" value="P:enzyme-directed rRNA pseudouridine synthesis"/>
    <property type="evidence" value="ECO:0007669"/>
    <property type="project" value="TreeGrafter"/>
</dbReference>
<dbReference type="Proteomes" id="UP000315369">
    <property type="component" value="Unassembled WGS sequence"/>
</dbReference>
<organism evidence="2 3">
    <name type="scientific">Myxococcus llanfairpwllgwyngyllgogerychwyrndrobwllllantysiliogogogochensis</name>
    <dbReference type="NCBI Taxonomy" id="2590453"/>
    <lineage>
        <taxon>Bacteria</taxon>
        <taxon>Pseudomonadati</taxon>
        <taxon>Myxococcota</taxon>
        <taxon>Myxococcia</taxon>
        <taxon>Myxococcales</taxon>
        <taxon>Cystobacterineae</taxon>
        <taxon>Myxococcaceae</taxon>
        <taxon>Myxococcus</taxon>
    </lineage>
</organism>
<dbReference type="EMBL" id="VIFM01000087">
    <property type="protein sequence ID" value="TQF13805.1"/>
    <property type="molecule type" value="Genomic_DNA"/>
</dbReference>
<proteinExistence type="predicted"/>
<dbReference type="InterPro" id="IPR050188">
    <property type="entry name" value="RluA_PseudoU_synthase"/>
</dbReference>
<dbReference type="InterPro" id="IPR020103">
    <property type="entry name" value="PsdUridine_synth_cat_dom_sf"/>
</dbReference>
<feature type="domain" description="Pseudouridine synthase RsuA/RluA-like" evidence="1">
    <location>
        <begin position="290"/>
        <end position="439"/>
    </location>
</feature>
<gene>
    <name evidence="2" type="ORF">FJV41_21920</name>
</gene>
<accession>A0A540WXS1</accession>
<comment type="caution">
    <text evidence="2">The sequence shown here is derived from an EMBL/GenBank/DDBJ whole genome shotgun (WGS) entry which is preliminary data.</text>
</comment>
<dbReference type="PANTHER" id="PTHR21600">
    <property type="entry name" value="MITOCHONDRIAL RNA PSEUDOURIDINE SYNTHASE"/>
    <property type="match status" value="1"/>
</dbReference>
<dbReference type="RefSeq" id="WP_141644478.1">
    <property type="nucleotide sequence ID" value="NZ_VIFM01000087.1"/>
</dbReference>
<keyword evidence="3" id="KW-1185">Reference proteome</keyword>
<dbReference type="Gene3D" id="3.30.2350.10">
    <property type="entry name" value="Pseudouridine synthase"/>
    <property type="match status" value="1"/>
</dbReference>
<dbReference type="GO" id="GO:0003723">
    <property type="term" value="F:RNA binding"/>
    <property type="evidence" value="ECO:0007669"/>
    <property type="project" value="InterPro"/>
</dbReference>
<dbReference type="OrthoDB" id="128480at2"/>
<dbReference type="GO" id="GO:0009982">
    <property type="term" value="F:pseudouridine synthase activity"/>
    <property type="evidence" value="ECO:0007669"/>
    <property type="project" value="InterPro"/>
</dbReference>
<dbReference type="Pfam" id="PF00849">
    <property type="entry name" value="PseudoU_synth_2"/>
    <property type="match status" value="1"/>
</dbReference>
<evidence type="ECO:0000313" key="2">
    <source>
        <dbReference type="EMBL" id="TQF13805.1"/>
    </source>
</evidence>
<dbReference type="SUPFAM" id="SSF55120">
    <property type="entry name" value="Pseudouridine synthase"/>
    <property type="match status" value="1"/>
</dbReference>